<feature type="coiled-coil region" evidence="6">
    <location>
        <begin position="153"/>
        <end position="274"/>
    </location>
</feature>
<dbReference type="GO" id="GO:0005794">
    <property type="term" value="C:Golgi apparatus"/>
    <property type="evidence" value="ECO:0007669"/>
    <property type="project" value="TreeGrafter"/>
</dbReference>
<evidence type="ECO:0000313" key="9">
    <source>
        <dbReference type="Proteomes" id="UP001152795"/>
    </source>
</evidence>
<keyword evidence="9" id="KW-1185">Reference proteome</keyword>
<keyword evidence="4 6" id="KW-0175">Coiled coil</keyword>
<comment type="subcellular location">
    <subcellularLocation>
        <location evidence="2">Cytoplasm</location>
    </subcellularLocation>
    <subcellularLocation>
        <location evidence="1">Endomembrane system</location>
        <topology evidence="1">Peripheral membrane protein</topology>
    </subcellularLocation>
</comment>
<dbReference type="PANTHER" id="PTHR23157:SF25">
    <property type="entry name" value="GRIP AND COILED-COIL DOMAIN-CONTAINING PROTEIN 1"/>
    <property type="match status" value="1"/>
</dbReference>
<dbReference type="InterPro" id="IPR051952">
    <property type="entry name" value="Golgi-autophagy_related"/>
</dbReference>
<evidence type="ECO:0000313" key="8">
    <source>
        <dbReference type="EMBL" id="CAB4005367.1"/>
    </source>
</evidence>
<gene>
    <name evidence="8" type="ORF">PACLA_8A081103</name>
</gene>
<proteinExistence type="predicted"/>
<feature type="region of interest" description="Disordered" evidence="7">
    <location>
        <begin position="285"/>
        <end position="310"/>
    </location>
</feature>
<name>A0A6S7HN17_PARCT</name>
<reference evidence="8" key="1">
    <citation type="submission" date="2020-04" db="EMBL/GenBank/DDBJ databases">
        <authorList>
            <person name="Alioto T."/>
            <person name="Alioto T."/>
            <person name="Gomez Garrido J."/>
        </authorList>
    </citation>
    <scope>NUCLEOTIDE SEQUENCE</scope>
    <source>
        <strain evidence="8">A484AB</strain>
    </source>
</reference>
<evidence type="ECO:0000256" key="3">
    <source>
        <dbReference type="ARBA" id="ARBA00022490"/>
    </source>
</evidence>
<evidence type="ECO:0000256" key="2">
    <source>
        <dbReference type="ARBA" id="ARBA00004496"/>
    </source>
</evidence>
<feature type="coiled-coil region" evidence="6">
    <location>
        <begin position="341"/>
        <end position="396"/>
    </location>
</feature>
<dbReference type="Proteomes" id="UP001152795">
    <property type="component" value="Unassembled WGS sequence"/>
</dbReference>
<keyword evidence="5" id="KW-0472">Membrane</keyword>
<dbReference type="InterPro" id="IPR000237">
    <property type="entry name" value="GRIP_dom"/>
</dbReference>
<sequence>MLLKLEEEMKKIKLQLEKDILSEQQRANEAERRASLVAKAEEQRVADLEAKLSELSNVVGKYERLRSHDQMEIKKLKDRLHMFTITPKDDNMSDNRNLENDLNLDNDNLDDVFRKLKDVLRFRFENREEIPESDDVGFSRADLECILKNDPAHKACREELRQLKDEFECYKAKVQIMRKSRLESETDSNSKDTEKFKTQIKDLKTTVESLQKELEDKDCELDVLQERLAYEKVNLQKLHHSELESERTIYAAKMQELEKQVQNQRSRTMLLINEKDCEIERLKKKVATEHSGSSSVHRKNTAMLSRKPSSSDDAVNELLLQSSPSPLVHYAQEQAYCEAEFMSLKKQRRELEETMQEVRLREEQASEQVELLKEEIRKLERNCSRENANLEYLKNVILRYLLTNSESVRQQMVAAISAILEFSPQEISRVKQTAKGWWGR</sequence>
<evidence type="ECO:0000256" key="7">
    <source>
        <dbReference type="SAM" id="MobiDB-lite"/>
    </source>
</evidence>
<dbReference type="Gene3D" id="1.10.220.60">
    <property type="entry name" value="GRIP domain"/>
    <property type="match status" value="1"/>
</dbReference>
<dbReference type="Pfam" id="PF01465">
    <property type="entry name" value="GRIP"/>
    <property type="match status" value="1"/>
</dbReference>
<keyword evidence="3" id="KW-0963">Cytoplasm</keyword>
<dbReference type="PANTHER" id="PTHR23157">
    <property type="entry name" value="GRIP AND COILED-COIL DOMAIN-CONTAINING PROTEIN 1"/>
    <property type="match status" value="1"/>
</dbReference>
<protein>
    <submittedName>
        <fullName evidence="8">GRIP and coiled-coil domain-containing 1-like</fullName>
    </submittedName>
</protein>
<dbReference type="SMART" id="SM00755">
    <property type="entry name" value="Grip"/>
    <property type="match status" value="1"/>
</dbReference>
<comment type="caution">
    <text evidence="8">The sequence shown here is derived from an EMBL/GenBank/DDBJ whole genome shotgun (WGS) entry which is preliminary data.</text>
</comment>
<evidence type="ECO:0000256" key="1">
    <source>
        <dbReference type="ARBA" id="ARBA00004184"/>
    </source>
</evidence>
<accession>A0A6S7HN17</accession>
<dbReference type="OrthoDB" id="9898580at2759"/>
<evidence type="ECO:0000256" key="6">
    <source>
        <dbReference type="SAM" id="Coils"/>
    </source>
</evidence>
<evidence type="ECO:0000256" key="5">
    <source>
        <dbReference type="ARBA" id="ARBA00023136"/>
    </source>
</evidence>
<evidence type="ECO:0000256" key="4">
    <source>
        <dbReference type="ARBA" id="ARBA00023054"/>
    </source>
</evidence>
<dbReference type="EMBL" id="CACRXK020005177">
    <property type="protein sequence ID" value="CAB4005367.1"/>
    <property type="molecule type" value="Genomic_DNA"/>
</dbReference>
<feature type="coiled-coil region" evidence="6">
    <location>
        <begin position="13"/>
        <end position="65"/>
    </location>
</feature>
<organism evidence="8 9">
    <name type="scientific">Paramuricea clavata</name>
    <name type="common">Red gorgonian</name>
    <name type="synonym">Violescent sea-whip</name>
    <dbReference type="NCBI Taxonomy" id="317549"/>
    <lineage>
        <taxon>Eukaryota</taxon>
        <taxon>Metazoa</taxon>
        <taxon>Cnidaria</taxon>
        <taxon>Anthozoa</taxon>
        <taxon>Octocorallia</taxon>
        <taxon>Malacalcyonacea</taxon>
        <taxon>Plexauridae</taxon>
        <taxon>Paramuricea</taxon>
    </lineage>
</organism>
<dbReference type="AlphaFoldDB" id="A0A6S7HN17"/>
<dbReference type="PROSITE" id="PS50913">
    <property type="entry name" value="GRIP"/>
    <property type="match status" value="1"/>
</dbReference>